<organism evidence="1 2">
    <name type="scientific">Araneus ventricosus</name>
    <name type="common">Orbweaver spider</name>
    <name type="synonym">Epeira ventricosa</name>
    <dbReference type="NCBI Taxonomy" id="182803"/>
    <lineage>
        <taxon>Eukaryota</taxon>
        <taxon>Metazoa</taxon>
        <taxon>Ecdysozoa</taxon>
        <taxon>Arthropoda</taxon>
        <taxon>Chelicerata</taxon>
        <taxon>Arachnida</taxon>
        <taxon>Araneae</taxon>
        <taxon>Araneomorphae</taxon>
        <taxon>Entelegynae</taxon>
        <taxon>Araneoidea</taxon>
        <taxon>Araneidae</taxon>
        <taxon>Araneus</taxon>
    </lineage>
</organism>
<sequence>MRFAVLLVWHKPQDQSSDCYFGIKKIKGNSGKYKHKFHNPNLPSTMRPVSHSKELLVPHPSVHLVVEDESKAAMEVECEE</sequence>
<reference evidence="1 2" key="1">
    <citation type="journal article" date="2019" name="Sci. Rep.">
        <title>Orb-weaving spider Araneus ventricosus genome elucidates the spidroin gene catalogue.</title>
        <authorList>
            <person name="Kono N."/>
            <person name="Nakamura H."/>
            <person name="Ohtoshi R."/>
            <person name="Moran D.A.P."/>
            <person name="Shinohara A."/>
            <person name="Yoshida Y."/>
            <person name="Fujiwara M."/>
            <person name="Mori M."/>
            <person name="Tomita M."/>
            <person name="Arakawa K."/>
        </authorList>
    </citation>
    <scope>NUCLEOTIDE SEQUENCE [LARGE SCALE GENOMIC DNA]</scope>
</reference>
<gene>
    <name evidence="1" type="ORF">AVEN_4045_1</name>
</gene>
<keyword evidence="2" id="KW-1185">Reference proteome</keyword>
<proteinExistence type="predicted"/>
<dbReference type="Proteomes" id="UP000499080">
    <property type="component" value="Unassembled WGS sequence"/>
</dbReference>
<accession>A0A4Y2MAE6</accession>
<comment type="caution">
    <text evidence="1">The sequence shown here is derived from an EMBL/GenBank/DDBJ whole genome shotgun (WGS) entry which is preliminary data.</text>
</comment>
<evidence type="ECO:0000313" key="1">
    <source>
        <dbReference type="EMBL" id="GBN24088.1"/>
    </source>
</evidence>
<protein>
    <submittedName>
        <fullName evidence="1">Uncharacterized protein</fullName>
    </submittedName>
</protein>
<dbReference type="AlphaFoldDB" id="A0A4Y2MAE6"/>
<evidence type="ECO:0000313" key="2">
    <source>
        <dbReference type="Proteomes" id="UP000499080"/>
    </source>
</evidence>
<name>A0A4Y2MAE6_ARAVE</name>
<dbReference type="EMBL" id="BGPR01007077">
    <property type="protein sequence ID" value="GBN24088.1"/>
    <property type="molecule type" value="Genomic_DNA"/>
</dbReference>